<feature type="transmembrane region" description="Helical" evidence="6">
    <location>
        <begin position="322"/>
        <end position="342"/>
    </location>
</feature>
<keyword evidence="2 6" id="KW-0812">Transmembrane</keyword>
<keyword evidence="9" id="KW-1185">Reference proteome</keyword>
<protein>
    <recommendedName>
        <fullName evidence="7">ResB-like domain-containing protein</fullName>
    </recommendedName>
</protein>
<proteinExistence type="predicted"/>
<keyword evidence="4 6" id="KW-1133">Transmembrane helix</keyword>
<evidence type="ECO:0000256" key="2">
    <source>
        <dbReference type="ARBA" id="ARBA00022692"/>
    </source>
</evidence>
<evidence type="ECO:0000313" key="9">
    <source>
        <dbReference type="Proteomes" id="UP000634522"/>
    </source>
</evidence>
<dbReference type="EMBL" id="WTVS01000056">
    <property type="protein sequence ID" value="NMF99868.1"/>
    <property type="molecule type" value="Genomic_DNA"/>
</dbReference>
<keyword evidence="3" id="KW-0201">Cytochrome c-type biogenesis</keyword>
<evidence type="ECO:0000256" key="1">
    <source>
        <dbReference type="ARBA" id="ARBA00004141"/>
    </source>
</evidence>
<evidence type="ECO:0000259" key="7">
    <source>
        <dbReference type="Pfam" id="PF05140"/>
    </source>
</evidence>
<feature type="transmembrane region" description="Helical" evidence="6">
    <location>
        <begin position="67"/>
        <end position="86"/>
    </location>
</feature>
<name>A0ABX1NKL6_9RHOO</name>
<evidence type="ECO:0000256" key="6">
    <source>
        <dbReference type="SAM" id="Phobius"/>
    </source>
</evidence>
<dbReference type="Pfam" id="PF05140">
    <property type="entry name" value="ResB"/>
    <property type="match status" value="1"/>
</dbReference>
<evidence type="ECO:0000256" key="3">
    <source>
        <dbReference type="ARBA" id="ARBA00022748"/>
    </source>
</evidence>
<reference evidence="8 9" key="1">
    <citation type="submission" date="2019-12" db="EMBL/GenBank/DDBJ databases">
        <title>Comparative genomics gives insights into the taxonomy of the Azoarcus-Aromatoleum group and reveals separate origins of nif in the plant-associated Azoarcus and non-plant-associated Aromatoleum sub-groups.</title>
        <authorList>
            <person name="Lafos M."/>
            <person name="Maluk M."/>
            <person name="Batista M."/>
            <person name="Junghare M."/>
            <person name="Carmona M."/>
            <person name="Faoro H."/>
            <person name="Cruz L.M."/>
            <person name="Battistoni F."/>
            <person name="De Souza E."/>
            <person name="Pedrosa F."/>
            <person name="Chen W.-M."/>
            <person name="Poole P.S."/>
            <person name="Dixon R.A."/>
            <person name="James E.K."/>
        </authorList>
    </citation>
    <scope>NUCLEOTIDE SEQUENCE [LARGE SCALE GENOMIC DNA]</scope>
    <source>
        <strain evidence="8 9">T</strain>
    </source>
</reference>
<dbReference type="InterPro" id="IPR007816">
    <property type="entry name" value="ResB-like_domain"/>
</dbReference>
<sequence>MVRAVKEGKATEGSVDRAWAVLTIAPERRPASAGILRLLASLRLTLALIALLGCGVAFAYLREGARTWPLVVPLVLLALNLLAAVLTNGVFRRQTELLVFHLALIVLLLLVAAGRLTYLNGYVGVTEGVPFDGTLSDSDQGPLHAGDLARVHFVNKGFRIDYAPGLQRGATRNEVAWAGPDGRWHEELIGDQTPLVLSGYRFYTTFNKGFAPTFRWRNAHGADLRGSVQLPPYPLKEYSQAAEWTPPGSALSIWVMLDIDEILLDPAEHTTFRLPERYRLVVRIGRDRHEMRPGESLQTAEGTLEFEGLRSWMGYRVFYDWTLPWLLAACALAVVSLAAHFWRKFTAKPWDA</sequence>
<feature type="transmembrane region" description="Helical" evidence="6">
    <location>
        <begin position="98"/>
        <end position="118"/>
    </location>
</feature>
<keyword evidence="5 6" id="KW-0472">Membrane</keyword>
<evidence type="ECO:0000256" key="4">
    <source>
        <dbReference type="ARBA" id="ARBA00022989"/>
    </source>
</evidence>
<dbReference type="Proteomes" id="UP000634522">
    <property type="component" value="Unassembled WGS sequence"/>
</dbReference>
<evidence type="ECO:0000256" key="5">
    <source>
        <dbReference type="ARBA" id="ARBA00023136"/>
    </source>
</evidence>
<comment type="subcellular location">
    <subcellularLocation>
        <location evidence="1">Membrane</location>
        <topology evidence="1">Multi-pass membrane protein</topology>
    </subcellularLocation>
</comment>
<evidence type="ECO:0000313" key="8">
    <source>
        <dbReference type="EMBL" id="NMF99868.1"/>
    </source>
</evidence>
<feature type="transmembrane region" description="Helical" evidence="6">
    <location>
        <begin position="38"/>
        <end position="61"/>
    </location>
</feature>
<accession>A0ABX1NKL6</accession>
<dbReference type="RefSeq" id="WP_169142413.1">
    <property type="nucleotide sequence ID" value="NZ_WTVS01000056.1"/>
</dbReference>
<organism evidence="8 9">
    <name type="scientific">Aromatoleum toluolicum</name>
    <dbReference type="NCBI Taxonomy" id="90060"/>
    <lineage>
        <taxon>Bacteria</taxon>
        <taxon>Pseudomonadati</taxon>
        <taxon>Pseudomonadota</taxon>
        <taxon>Betaproteobacteria</taxon>
        <taxon>Rhodocyclales</taxon>
        <taxon>Rhodocyclaceae</taxon>
        <taxon>Aromatoleum</taxon>
    </lineage>
</organism>
<feature type="domain" description="ResB-like" evidence="7">
    <location>
        <begin position="97"/>
        <end position="342"/>
    </location>
</feature>
<gene>
    <name evidence="8" type="ORF">GPA27_21055</name>
</gene>
<comment type="caution">
    <text evidence="8">The sequence shown here is derived from an EMBL/GenBank/DDBJ whole genome shotgun (WGS) entry which is preliminary data.</text>
</comment>